<dbReference type="Gene3D" id="2.30.180.10">
    <property type="entry name" value="FAS1 domain"/>
    <property type="match status" value="1"/>
</dbReference>
<gene>
    <name evidence="3" type="ORF">SKP52_07550</name>
</gene>
<dbReference type="AlphaFoldDB" id="A0A0A7PEI3"/>
<protein>
    <recommendedName>
        <fullName evidence="2">FAS1 domain-containing protein</fullName>
    </recommendedName>
</protein>
<dbReference type="FunFam" id="2.30.180.10:FF:000032">
    <property type="entry name" value="Fasciclin domain-containing protein, putative"/>
    <property type="match status" value="1"/>
</dbReference>
<dbReference type="KEGG" id="sphk:SKP52_07550"/>
<dbReference type="Pfam" id="PF02469">
    <property type="entry name" value="Fasciclin"/>
    <property type="match status" value="1"/>
</dbReference>
<feature type="domain" description="FAS1" evidence="2">
    <location>
        <begin position="53"/>
        <end position="196"/>
    </location>
</feature>
<evidence type="ECO:0000259" key="2">
    <source>
        <dbReference type="PROSITE" id="PS50213"/>
    </source>
</evidence>
<dbReference type="InterPro" id="IPR000782">
    <property type="entry name" value="FAS1_domain"/>
</dbReference>
<dbReference type="GO" id="GO:0005615">
    <property type="term" value="C:extracellular space"/>
    <property type="evidence" value="ECO:0007669"/>
    <property type="project" value="TreeGrafter"/>
</dbReference>
<feature type="chain" id="PRO_5002042299" description="FAS1 domain-containing protein" evidence="1">
    <location>
        <begin position="23"/>
        <end position="201"/>
    </location>
</feature>
<keyword evidence="1" id="KW-0732">Signal</keyword>
<evidence type="ECO:0000256" key="1">
    <source>
        <dbReference type="SAM" id="SignalP"/>
    </source>
</evidence>
<feature type="signal peptide" evidence="1">
    <location>
        <begin position="1"/>
        <end position="22"/>
    </location>
</feature>
<dbReference type="Proteomes" id="UP000030907">
    <property type="component" value="Chromosome"/>
</dbReference>
<dbReference type="SUPFAM" id="SSF82153">
    <property type="entry name" value="FAS1 domain"/>
    <property type="match status" value="1"/>
</dbReference>
<dbReference type="InterPro" id="IPR036378">
    <property type="entry name" value="FAS1_dom_sf"/>
</dbReference>
<accession>A0A0A7PEI3</accession>
<dbReference type="HOGENOM" id="CLU_031281_4_1_5"/>
<dbReference type="EMBL" id="CP009122">
    <property type="protein sequence ID" value="AJA08430.1"/>
    <property type="molecule type" value="Genomic_DNA"/>
</dbReference>
<keyword evidence="4" id="KW-1185">Reference proteome</keyword>
<evidence type="ECO:0000313" key="3">
    <source>
        <dbReference type="EMBL" id="AJA08430.1"/>
    </source>
</evidence>
<evidence type="ECO:0000313" key="4">
    <source>
        <dbReference type="Proteomes" id="UP000030907"/>
    </source>
</evidence>
<dbReference type="RefSeq" id="WP_039573451.1">
    <property type="nucleotide sequence ID" value="NZ_CP009122.1"/>
</dbReference>
<name>A0A0A7PEI3_9SPHN</name>
<dbReference type="OrthoDB" id="9800666at2"/>
<dbReference type="PROSITE" id="PS50213">
    <property type="entry name" value="FAS1"/>
    <property type="match status" value="1"/>
</dbReference>
<organism evidence="3 4">
    <name type="scientific">Sphingopyxis fribergensis</name>
    <dbReference type="NCBI Taxonomy" id="1515612"/>
    <lineage>
        <taxon>Bacteria</taxon>
        <taxon>Pseudomonadati</taxon>
        <taxon>Pseudomonadota</taxon>
        <taxon>Alphaproteobacteria</taxon>
        <taxon>Sphingomonadales</taxon>
        <taxon>Sphingomonadaceae</taxon>
        <taxon>Sphingopyxis</taxon>
    </lineage>
</organism>
<dbReference type="InterPro" id="IPR050904">
    <property type="entry name" value="Adhesion/Biosynth-related"/>
</dbReference>
<dbReference type="STRING" id="1515612.SKP52_07550"/>
<dbReference type="PANTHER" id="PTHR10900">
    <property type="entry name" value="PERIOSTIN-RELATED"/>
    <property type="match status" value="1"/>
</dbReference>
<proteinExistence type="predicted"/>
<dbReference type="PANTHER" id="PTHR10900:SF77">
    <property type="entry name" value="FI19380P1"/>
    <property type="match status" value="1"/>
</dbReference>
<reference evidence="3 4" key="1">
    <citation type="journal article" date="2015" name="Int. J. Syst. Evol. Microbiol.">
        <title>Description of Sphingopyxis fribergensis sp. nov. - a soil bacterium with the ability to degrade styrene and phenylacetic acid.</title>
        <authorList>
            <person name="Oelschlagel M."/>
            <person name="Ruckert C."/>
            <person name="Kalinowski J."/>
            <person name="Schmidt G."/>
            <person name="Schlomann M."/>
            <person name="Tischler D."/>
        </authorList>
    </citation>
    <scope>NUCLEOTIDE SEQUENCE [LARGE SCALE GENOMIC DNA]</scope>
    <source>
        <strain evidence="3 4">Kp5.2</strain>
    </source>
</reference>
<sequence length="201" mass="20450">MSSAKLFATPLLVLATLSPVYAQETAAPAEATEVAADAAAPAEAAAPAAPAQPTGIALEIAAKPDHKTLANALTAAGVSDKLAGQPFTLFAPTDQAFAAVPQQMTDWLMNPGNTESLAKVLTYHVVPGRVTSEDLFAKIKAGGGKATLATVEGETLTFTEVQGNIKVDGTQGSSGFITQPDVEQSNGNIHVINGVLMPTLG</sequence>
<dbReference type="SMART" id="SM00554">
    <property type="entry name" value="FAS1"/>
    <property type="match status" value="1"/>
</dbReference>